<reference evidence="4" key="1">
    <citation type="submission" date="2016-11" db="EMBL/GenBank/DDBJ databases">
        <authorList>
            <person name="Varghese N."/>
            <person name="Submissions S."/>
        </authorList>
    </citation>
    <scope>NUCLEOTIDE SEQUENCE [LARGE SCALE GENOMIC DNA]</scope>
    <source>
        <strain evidence="4">DSM 29326</strain>
    </source>
</reference>
<evidence type="ECO:0000259" key="1">
    <source>
        <dbReference type="Pfam" id="PF00534"/>
    </source>
</evidence>
<dbReference type="PANTHER" id="PTHR12526:SF595">
    <property type="entry name" value="BLL5217 PROTEIN"/>
    <property type="match status" value="1"/>
</dbReference>
<proteinExistence type="predicted"/>
<dbReference type="SUPFAM" id="SSF53756">
    <property type="entry name" value="UDP-Glycosyltransferase/glycogen phosphorylase"/>
    <property type="match status" value="1"/>
</dbReference>
<evidence type="ECO:0000313" key="4">
    <source>
        <dbReference type="Proteomes" id="UP000183987"/>
    </source>
</evidence>
<sequence length="383" mass="41602">MRIAVVSHVRHPIAPPFMGGMEAHSWHLVAALARAGHDVTLFASGDSAVGLPDGVKLYPILPEHYDRRYPWHDYHGTETLNAHVDAGFARAARALVEGDFDVIHNNSLHRYPPRLARVHRLPMVTSLHIPPFDALRRAVHESAAPWSRFTVTSHRQLRVWWPDGQPPEATVAYNGIDMAQWPYAPGGDGSAIWAGRITETKGTHLAVQAARMAGIPLTIYGTIENAGYFDRTIAPFLGDSIRYGGHLQGQELAAAYGRASVLLFTPCWEEPFGLAAIEAMATGLPVAAIANGAAREVIGAAGIYAAPDRLPDLATALRRAMRIDPAVPYQRVAESYTIARMIENYEASYAAAIAGAARIDTPTVTFPPIELALAPPVRTYIHA</sequence>
<dbReference type="Pfam" id="PF00534">
    <property type="entry name" value="Glycos_transf_1"/>
    <property type="match status" value="1"/>
</dbReference>
<dbReference type="InterPro" id="IPR001296">
    <property type="entry name" value="Glyco_trans_1"/>
</dbReference>
<accession>A0A1M5D5Y0</accession>
<name>A0A1M5D5Y0_LOKAT</name>
<dbReference type="OrthoDB" id="9790710at2"/>
<evidence type="ECO:0000259" key="2">
    <source>
        <dbReference type="Pfam" id="PF13439"/>
    </source>
</evidence>
<dbReference type="STRING" id="366533.SAMN05444339_10942"/>
<dbReference type="Pfam" id="PF13439">
    <property type="entry name" value="Glyco_transf_4"/>
    <property type="match status" value="1"/>
</dbReference>
<dbReference type="InterPro" id="IPR028098">
    <property type="entry name" value="Glyco_trans_4-like_N"/>
</dbReference>
<organism evidence="3 4">
    <name type="scientific">Loktanella atrilutea</name>
    <dbReference type="NCBI Taxonomy" id="366533"/>
    <lineage>
        <taxon>Bacteria</taxon>
        <taxon>Pseudomonadati</taxon>
        <taxon>Pseudomonadota</taxon>
        <taxon>Alphaproteobacteria</taxon>
        <taxon>Rhodobacterales</taxon>
        <taxon>Roseobacteraceae</taxon>
        <taxon>Loktanella</taxon>
    </lineage>
</organism>
<protein>
    <submittedName>
        <fullName evidence="3">Glycosyltransferase involved in cell wall bisynthesis</fullName>
    </submittedName>
</protein>
<dbReference type="AlphaFoldDB" id="A0A1M5D5Y0"/>
<feature type="domain" description="Glycosyl transferase family 1" evidence="1">
    <location>
        <begin position="191"/>
        <end position="322"/>
    </location>
</feature>
<evidence type="ECO:0000313" key="3">
    <source>
        <dbReference type="EMBL" id="SHF62381.1"/>
    </source>
</evidence>
<dbReference type="GO" id="GO:0016757">
    <property type="term" value="F:glycosyltransferase activity"/>
    <property type="evidence" value="ECO:0007669"/>
    <property type="project" value="InterPro"/>
</dbReference>
<keyword evidence="3" id="KW-0808">Transferase</keyword>
<dbReference type="EMBL" id="FQUE01000009">
    <property type="protein sequence ID" value="SHF62381.1"/>
    <property type="molecule type" value="Genomic_DNA"/>
</dbReference>
<feature type="domain" description="Glycosyltransferase subfamily 4-like N-terminal" evidence="2">
    <location>
        <begin position="18"/>
        <end position="179"/>
    </location>
</feature>
<dbReference type="Proteomes" id="UP000183987">
    <property type="component" value="Unassembled WGS sequence"/>
</dbReference>
<gene>
    <name evidence="3" type="ORF">SAMN05444339_10942</name>
</gene>
<dbReference type="Gene3D" id="3.40.50.2000">
    <property type="entry name" value="Glycogen Phosphorylase B"/>
    <property type="match status" value="2"/>
</dbReference>
<keyword evidence="4" id="KW-1185">Reference proteome</keyword>
<dbReference type="PANTHER" id="PTHR12526">
    <property type="entry name" value="GLYCOSYLTRANSFERASE"/>
    <property type="match status" value="1"/>
</dbReference>